<sequence length="374" mass="42667">MQDPRLSQLAKVLVHHSCRVKKGDNVLIDVFGPDHDLVRALIPEIRAAGGYPFVQLHNHALIRAMLLDTDEEHMKRLGEIGLYQMKRMDCYIGIRGGQNIIELSDVPSDHMKWYMEHFNHPVHTEQRVKHTRWVVLRYPNPSMAQLANMSTEAFEDFYFRVCTLDYGRMAKAMEPLVKRMEQAKEVRIVGPGTDLTFSIEGMPAIPCYGQCNIPDGEVYTAPVRNSVNGTITFNTPTVYHGVNFENVRLRFVDGKIVEATANDTKRLNEILDTDEGARYIGEFSLGFHPHIRHPMKDILFDEKIDGSFHFTPGSAYEDCDNGNRSAIHWDMVCIQREDYGGGEIYFDGELIRKNGRFVVPDLEPLNPENLDISA</sequence>
<evidence type="ECO:0000256" key="4">
    <source>
        <dbReference type="ARBA" id="ARBA00008236"/>
    </source>
</evidence>
<organism evidence="10 11">
    <name type="scientific">Polycladomyces subterraneus</name>
    <dbReference type="NCBI Taxonomy" id="1016997"/>
    <lineage>
        <taxon>Bacteria</taxon>
        <taxon>Bacillati</taxon>
        <taxon>Bacillota</taxon>
        <taxon>Bacilli</taxon>
        <taxon>Bacillales</taxon>
        <taxon>Thermoactinomycetaceae</taxon>
        <taxon>Polycladomyces</taxon>
    </lineage>
</organism>
<evidence type="ECO:0000313" key="11">
    <source>
        <dbReference type="Proteomes" id="UP001174196"/>
    </source>
</evidence>
<dbReference type="InterPro" id="IPR035097">
    <property type="entry name" value="M29_N-terminal"/>
</dbReference>
<dbReference type="GO" id="GO:0004177">
    <property type="term" value="F:aminopeptidase activity"/>
    <property type="evidence" value="ECO:0007669"/>
    <property type="project" value="UniProtKB-KW"/>
</dbReference>
<keyword evidence="8" id="KW-0378">Hydrolase</keyword>
<name>A0ABT8IR87_9BACL</name>
<accession>A0ABT8IR87</accession>
<dbReference type="Proteomes" id="UP001174196">
    <property type="component" value="Unassembled WGS sequence"/>
</dbReference>
<keyword evidence="6" id="KW-0645">Protease</keyword>
<comment type="similarity">
    <text evidence="4">Belongs to the peptidase M29 family.</text>
</comment>
<dbReference type="InterPro" id="IPR052170">
    <property type="entry name" value="M29_Exopeptidase"/>
</dbReference>
<dbReference type="InterPro" id="IPR000787">
    <property type="entry name" value="Peptidase_M29"/>
</dbReference>
<comment type="cofactor">
    <cofactor evidence="1">
        <name>Co(2+)</name>
        <dbReference type="ChEBI" id="CHEBI:48828"/>
    </cofactor>
</comment>
<dbReference type="PANTHER" id="PTHR34448:SF1">
    <property type="entry name" value="BLL6088 PROTEIN"/>
    <property type="match status" value="1"/>
</dbReference>
<reference evidence="10" key="1">
    <citation type="submission" date="2022-08" db="EMBL/GenBank/DDBJ databases">
        <title>Polycladomyces zharkentsis sp. nov., a novel thermophilic CMC and starch-degrading bacterium isolated from a geothermal spring in Kazakhstan.</title>
        <authorList>
            <person name="Mashzhan A."/>
            <person name="Kistaubaeva A."/>
            <person name="Javier-Lopez R."/>
            <person name="Birkeland N.-K."/>
        </authorList>
    </citation>
    <scope>NUCLEOTIDE SEQUENCE</scope>
    <source>
        <strain evidence="10">KSR 13</strain>
    </source>
</reference>
<protein>
    <submittedName>
        <fullName evidence="10">Aminopeptidase</fullName>
    </submittedName>
</protein>
<dbReference type="EMBL" id="JANRHH010000054">
    <property type="protein sequence ID" value="MDN4595320.1"/>
    <property type="molecule type" value="Genomic_DNA"/>
</dbReference>
<evidence type="ECO:0000256" key="9">
    <source>
        <dbReference type="ARBA" id="ARBA00023049"/>
    </source>
</evidence>
<keyword evidence="7" id="KW-0479">Metal-binding</keyword>
<keyword evidence="11" id="KW-1185">Reference proteome</keyword>
<proteinExistence type="inferred from homology"/>
<comment type="caution">
    <text evidence="10">The sequence shown here is derived from an EMBL/GenBank/DDBJ whole genome shotgun (WGS) entry which is preliminary data.</text>
</comment>
<evidence type="ECO:0000256" key="7">
    <source>
        <dbReference type="ARBA" id="ARBA00022723"/>
    </source>
</evidence>
<evidence type="ECO:0000256" key="2">
    <source>
        <dbReference type="ARBA" id="ARBA00001946"/>
    </source>
</evidence>
<dbReference type="PANTHER" id="PTHR34448">
    <property type="entry name" value="AMINOPEPTIDASE"/>
    <property type="match status" value="1"/>
</dbReference>
<comment type="cofactor">
    <cofactor evidence="3">
        <name>Zn(2+)</name>
        <dbReference type="ChEBI" id="CHEBI:29105"/>
    </cofactor>
</comment>
<evidence type="ECO:0000256" key="6">
    <source>
        <dbReference type="ARBA" id="ARBA00022670"/>
    </source>
</evidence>
<keyword evidence="5 10" id="KW-0031">Aminopeptidase</keyword>
<keyword evidence="9" id="KW-0482">Metalloprotease</keyword>
<evidence type="ECO:0000256" key="8">
    <source>
        <dbReference type="ARBA" id="ARBA00022801"/>
    </source>
</evidence>
<dbReference type="RefSeq" id="WP_301240398.1">
    <property type="nucleotide sequence ID" value="NZ_JANRHH010000054.1"/>
</dbReference>
<evidence type="ECO:0000256" key="1">
    <source>
        <dbReference type="ARBA" id="ARBA00001941"/>
    </source>
</evidence>
<evidence type="ECO:0000313" key="10">
    <source>
        <dbReference type="EMBL" id="MDN4595320.1"/>
    </source>
</evidence>
<dbReference type="Gene3D" id="3.40.1830.10">
    <property type="entry name" value="Thermophilic metalloprotease (M29)"/>
    <property type="match status" value="1"/>
</dbReference>
<comment type="cofactor">
    <cofactor evidence="2">
        <name>Mg(2+)</name>
        <dbReference type="ChEBI" id="CHEBI:18420"/>
    </cofactor>
</comment>
<evidence type="ECO:0000256" key="5">
    <source>
        <dbReference type="ARBA" id="ARBA00022438"/>
    </source>
</evidence>
<dbReference type="SUPFAM" id="SSF144052">
    <property type="entry name" value="Thermophilic metalloprotease-like"/>
    <property type="match status" value="1"/>
</dbReference>
<evidence type="ECO:0000256" key="3">
    <source>
        <dbReference type="ARBA" id="ARBA00001947"/>
    </source>
</evidence>
<dbReference type="Pfam" id="PF02073">
    <property type="entry name" value="Peptidase_M29"/>
    <property type="match status" value="1"/>
</dbReference>
<gene>
    <name evidence="10" type="ORF">NWF35_15755</name>
</gene>